<dbReference type="PROSITE" id="PS51257">
    <property type="entry name" value="PROKAR_LIPOPROTEIN"/>
    <property type="match status" value="1"/>
</dbReference>
<dbReference type="Pfam" id="PF14344">
    <property type="entry name" value="DUF4397"/>
    <property type="match status" value="1"/>
</dbReference>
<dbReference type="InterPro" id="IPR025510">
    <property type="entry name" value="DUF4397"/>
</dbReference>
<feature type="signal peptide" evidence="2">
    <location>
        <begin position="1"/>
        <end position="21"/>
    </location>
</feature>
<feature type="region of interest" description="Disordered" evidence="1">
    <location>
        <begin position="317"/>
        <end position="342"/>
    </location>
</feature>
<reference evidence="4" key="1">
    <citation type="submission" date="2021-12" db="EMBL/GenBank/DDBJ databases">
        <title>Discovery of the Pendulisporaceae a myxobacterial family with distinct sporulation behavior and unique specialized metabolism.</title>
        <authorList>
            <person name="Garcia R."/>
            <person name="Popoff A."/>
            <person name="Bader C.D."/>
            <person name="Loehr J."/>
            <person name="Walesch S."/>
            <person name="Walt C."/>
            <person name="Boldt J."/>
            <person name="Bunk B."/>
            <person name="Haeckl F.J.F.P.J."/>
            <person name="Gunesch A.P."/>
            <person name="Birkelbach J."/>
            <person name="Nuebel U."/>
            <person name="Pietschmann T."/>
            <person name="Bach T."/>
            <person name="Mueller R."/>
        </authorList>
    </citation>
    <scope>NUCLEOTIDE SEQUENCE</scope>
    <source>
        <strain evidence="4">MSr11367</strain>
    </source>
</reference>
<evidence type="ECO:0000259" key="3">
    <source>
        <dbReference type="Pfam" id="PF14344"/>
    </source>
</evidence>
<keyword evidence="5" id="KW-1185">Reference proteome</keyword>
<proteinExistence type="predicted"/>
<dbReference type="RefSeq" id="WP_394832016.1">
    <property type="nucleotide sequence ID" value="NZ_CP089929.1"/>
</dbReference>
<accession>A0ABZ2KUM4</accession>
<dbReference type="EMBL" id="CP089983">
    <property type="protein sequence ID" value="WXB02389.1"/>
    <property type="molecule type" value="Genomic_DNA"/>
</dbReference>
<dbReference type="Proteomes" id="UP001374803">
    <property type="component" value="Chromosome"/>
</dbReference>
<keyword evidence="2" id="KW-0732">Signal</keyword>
<name>A0ABZ2KUM4_9BACT</name>
<protein>
    <submittedName>
        <fullName evidence="4">DUF4397 domain-containing protein</fullName>
    </submittedName>
</protein>
<organism evidence="4 5">
    <name type="scientific">Pendulispora rubella</name>
    <dbReference type="NCBI Taxonomy" id="2741070"/>
    <lineage>
        <taxon>Bacteria</taxon>
        <taxon>Pseudomonadati</taxon>
        <taxon>Myxococcota</taxon>
        <taxon>Myxococcia</taxon>
        <taxon>Myxococcales</taxon>
        <taxon>Sorangiineae</taxon>
        <taxon>Pendulisporaceae</taxon>
        <taxon>Pendulispora</taxon>
    </lineage>
</organism>
<evidence type="ECO:0000313" key="5">
    <source>
        <dbReference type="Proteomes" id="UP001374803"/>
    </source>
</evidence>
<evidence type="ECO:0000313" key="4">
    <source>
        <dbReference type="EMBL" id="WXB02389.1"/>
    </source>
</evidence>
<evidence type="ECO:0000256" key="1">
    <source>
        <dbReference type="SAM" id="MobiDB-lite"/>
    </source>
</evidence>
<feature type="domain" description="DUF4397" evidence="3">
    <location>
        <begin position="118"/>
        <end position="223"/>
    </location>
</feature>
<feature type="compositionally biased region" description="Low complexity" evidence="1">
    <location>
        <begin position="321"/>
        <end position="342"/>
    </location>
</feature>
<gene>
    <name evidence="4" type="ORF">LVJ94_36425</name>
</gene>
<evidence type="ECO:0000256" key="2">
    <source>
        <dbReference type="SAM" id="SignalP"/>
    </source>
</evidence>
<sequence>MRLRRFTFAFPLAALAGFVIAGCPDDKTLLHPEDAPDATTADTGTPDTGTDSGVQNALVRFAHLAVGSNDAIDVCVGKVPTSDGGSEDAGDAGDAGGGDAGAPVFTPIPVLRALQHQGGMKYKDVTKYFEVTPALAQLLPTGDVIIRVVDGTATDCSTAKAGTTDFAAQLPVIEPGSVRTVAAIGPANALGVRVFTDHVTTTDATKADVRVINAALPATGKFDFTVGANPPVTGVDFGATPAANQGYVAYDPFNAQAVSGQPAGATAAAFTVSGVSIAAKSVTTVFAIGTPQAAIPYAGLVCKDSAPAIGDFTDCGQVAPSDGGTDAGDSGTDAGDAGDSGP</sequence>
<feature type="chain" id="PRO_5047000025" evidence="2">
    <location>
        <begin position="22"/>
        <end position="342"/>
    </location>
</feature>